<keyword evidence="7" id="KW-1185">Reference proteome</keyword>
<proteinExistence type="inferred from homology"/>
<protein>
    <submittedName>
        <fullName evidence="6">Precorrin-8X methylmutase</fullName>
    </submittedName>
</protein>
<comment type="caution">
    <text evidence="6">The sequence shown here is derived from an EMBL/GenBank/DDBJ whole genome shotgun (WGS) entry which is preliminary data.</text>
</comment>
<sequence length="215" mass="23561">MADDEYIFVKPEEIEKESFRIIGEELDREGIKLKPEEEPYIKRCIHTSADFSYAKTLTFTENATAVLEDLIRDGASVICDTQMALAGINKSGLKKYGCEAHCFMSDQRIREIAKKEGITRAAASMEAAAHLEGKKIFAIGNAPTALLKLDLLHCEQGFNPDFIIGVPVGFVNAAYSKDLILKTKIPCIVNRGRKGGSNIAACLVNAALKHIGQSK</sequence>
<feature type="domain" description="Cobalamin biosynthesis precorrin-8X methylmutase CobH/CbiC" evidence="5">
    <location>
        <begin position="13"/>
        <end position="209"/>
    </location>
</feature>
<dbReference type="Gene3D" id="3.40.50.10230">
    <property type="entry name" value="Cobalamin biosynthesis CobH/CbiC, precorrin-8X methylmutase"/>
    <property type="match status" value="1"/>
</dbReference>
<dbReference type="Pfam" id="PF02570">
    <property type="entry name" value="CbiC"/>
    <property type="match status" value="1"/>
</dbReference>
<keyword evidence="3" id="KW-0169">Cobalamin biosynthesis</keyword>
<dbReference type="AlphaFoldDB" id="A0A6N7IY78"/>
<dbReference type="SUPFAM" id="SSF63965">
    <property type="entry name" value="Precorrin-8X methylmutase CbiC/CobH"/>
    <property type="match status" value="1"/>
</dbReference>
<dbReference type="InterPro" id="IPR036588">
    <property type="entry name" value="CobH/CbiC_sf"/>
</dbReference>
<dbReference type="UniPathway" id="UPA00148"/>
<comment type="pathway">
    <text evidence="1">Cofactor biosynthesis; adenosylcobalamin biosynthesis.</text>
</comment>
<evidence type="ECO:0000313" key="7">
    <source>
        <dbReference type="Proteomes" id="UP000460257"/>
    </source>
</evidence>
<dbReference type="Proteomes" id="UP000460257">
    <property type="component" value="Unassembled WGS sequence"/>
</dbReference>
<keyword evidence="4" id="KW-0413">Isomerase</keyword>
<reference evidence="6" key="1">
    <citation type="journal article" date="2020" name="Appl. Environ. Microbiol.">
        <title>Medium-Chain Fatty Acid Synthesis by 'Candidatus Weimeria bifida' gen. nov., sp. nov., and 'Candidatus Pseudoramibacter fermentans' sp. nov.</title>
        <authorList>
            <person name="Scarborough M.J."/>
            <person name="Myers K.S."/>
            <person name="Donohue T.J."/>
            <person name="Noguera D.R."/>
        </authorList>
    </citation>
    <scope>NUCLEOTIDE SEQUENCE</scope>
    <source>
        <strain evidence="6">LCO1.1</strain>
    </source>
</reference>
<evidence type="ECO:0000256" key="4">
    <source>
        <dbReference type="ARBA" id="ARBA00023235"/>
    </source>
</evidence>
<name>A0A6N7IY78_9FIRM</name>
<dbReference type="PANTHER" id="PTHR43588:SF1">
    <property type="entry name" value="COBALT-PRECORRIN-8 METHYLMUTASE"/>
    <property type="match status" value="1"/>
</dbReference>
<dbReference type="GO" id="GO:0016993">
    <property type="term" value="F:precorrin-8X methylmutase activity"/>
    <property type="evidence" value="ECO:0007669"/>
    <property type="project" value="InterPro"/>
</dbReference>
<comment type="similarity">
    <text evidence="2">Belongs to the CobH/CbiC family.</text>
</comment>
<dbReference type="EMBL" id="VOGC01000002">
    <property type="protein sequence ID" value="MQN00890.1"/>
    <property type="molecule type" value="Genomic_DNA"/>
</dbReference>
<evidence type="ECO:0000256" key="2">
    <source>
        <dbReference type="ARBA" id="ARBA00009774"/>
    </source>
</evidence>
<evidence type="ECO:0000313" key="6">
    <source>
        <dbReference type="EMBL" id="MQN00890.1"/>
    </source>
</evidence>
<evidence type="ECO:0000256" key="1">
    <source>
        <dbReference type="ARBA" id="ARBA00004953"/>
    </source>
</evidence>
<organism evidence="6 7">
    <name type="scientific">Candidatus Weimeria bifida</name>
    <dbReference type="NCBI Taxonomy" id="2599074"/>
    <lineage>
        <taxon>Bacteria</taxon>
        <taxon>Bacillati</taxon>
        <taxon>Bacillota</taxon>
        <taxon>Clostridia</taxon>
        <taxon>Lachnospirales</taxon>
        <taxon>Lachnospiraceae</taxon>
        <taxon>Candidatus Weimeria</taxon>
    </lineage>
</organism>
<evidence type="ECO:0000256" key="3">
    <source>
        <dbReference type="ARBA" id="ARBA00022573"/>
    </source>
</evidence>
<dbReference type="InterPro" id="IPR003722">
    <property type="entry name" value="Cbl_synth_CobH/CbiC"/>
</dbReference>
<dbReference type="PANTHER" id="PTHR43588">
    <property type="entry name" value="COBALT-PRECORRIN-8 METHYLMUTASE"/>
    <property type="match status" value="1"/>
</dbReference>
<dbReference type="GO" id="GO:0009236">
    <property type="term" value="P:cobalamin biosynthetic process"/>
    <property type="evidence" value="ECO:0007669"/>
    <property type="project" value="UniProtKB-UniPathway"/>
</dbReference>
<accession>A0A6N7IY78</accession>
<evidence type="ECO:0000259" key="5">
    <source>
        <dbReference type="Pfam" id="PF02570"/>
    </source>
</evidence>
<gene>
    <name evidence="6" type="ORF">FRC54_02710</name>
</gene>